<dbReference type="Proteomes" id="UP000044136">
    <property type="component" value="Unassembled WGS sequence"/>
</dbReference>
<reference evidence="6 7" key="1">
    <citation type="submission" date="2014-07" db="EMBL/GenBank/DDBJ databases">
        <authorList>
            <person name="Urmite Genomes Urmite Genomes"/>
        </authorList>
    </citation>
    <scope>NUCLEOTIDE SEQUENCE [LARGE SCALE GENOMIC DNA]</scope>
    <source>
        <strain evidence="6 7">13MG44_air</strain>
    </source>
</reference>
<proteinExistence type="inferred from homology"/>
<dbReference type="PANTHER" id="PTHR30126:SF40">
    <property type="entry name" value="HTH-TYPE TRANSCRIPTIONAL REGULATOR GLTR"/>
    <property type="match status" value="1"/>
</dbReference>
<keyword evidence="7" id="KW-1185">Reference proteome</keyword>
<sequence>MNYSEIEAFLTVIRSGSITGAAERLFISQSTISQRIKSLENKLEVNLLTRGKGIKNVELTQSGEEFYALALKMESIIGEAKMLKEKRYKNDLSIAAIDSVHNYIMQNLYRSIMAKDNEVNYFFRTHQSLEIYTLLENNEIGIGLVQQEKFSKSLINEVLFTEELVLVMNREIDIRLLESVRELDPKKEIYLNWGYNFRIWHEKEFGYEGTLGVQVDTGLLLGELLEEPGFWGIVPVSIAKQYVKERHIKVIRFTGNTPERTCFAVYDKHNEKVKPALEVIYAHKGEIMEKILADDDLFDGRL</sequence>
<dbReference type="Gene3D" id="1.10.10.10">
    <property type="entry name" value="Winged helix-like DNA-binding domain superfamily/Winged helix DNA-binding domain"/>
    <property type="match status" value="1"/>
</dbReference>
<evidence type="ECO:0000256" key="4">
    <source>
        <dbReference type="ARBA" id="ARBA00023163"/>
    </source>
</evidence>
<protein>
    <submittedName>
        <fullName evidence="6">HTH-type transcriptional regulator CynR</fullName>
    </submittedName>
</protein>
<dbReference type="InterPro" id="IPR036388">
    <property type="entry name" value="WH-like_DNA-bd_sf"/>
</dbReference>
<evidence type="ECO:0000259" key="5">
    <source>
        <dbReference type="PROSITE" id="PS50931"/>
    </source>
</evidence>
<dbReference type="GO" id="GO:0000976">
    <property type="term" value="F:transcription cis-regulatory region binding"/>
    <property type="evidence" value="ECO:0007669"/>
    <property type="project" value="TreeGrafter"/>
</dbReference>
<dbReference type="OrthoDB" id="63123at2"/>
<dbReference type="GO" id="GO:0003700">
    <property type="term" value="F:DNA-binding transcription factor activity"/>
    <property type="evidence" value="ECO:0007669"/>
    <property type="project" value="InterPro"/>
</dbReference>
<dbReference type="InterPro" id="IPR000847">
    <property type="entry name" value="LysR_HTH_N"/>
</dbReference>
<dbReference type="PANTHER" id="PTHR30126">
    <property type="entry name" value="HTH-TYPE TRANSCRIPTIONAL REGULATOR"/>
    <property type="match status" value="1"/>
</dbReference>
<dbReference type="InterPro" id="IPR005119">
    <property type="entry name" value="LysR_subst-bd"/>
</dbReference>
<dbReference type="PRINTS" id="PR00039">
    <property type="entry name" value="HTHLYSR"/>
</dbReference>
<keyword evidence="3" id="KW-0238">DNA-binding</keyword>
<dbReference type="Pfam" id="PF00126">
    <property type="entry name" value="HTH_1"/>
    <property type="match status" value="1"/>
</dbReference>
<evidence type="ECO:0000256" key="1">
    <source>
        <dbReference type="ARBA" id="ARBA00009437"/>
    </source>
</evidence>
<evidence type="ECO:0000256" key="3">
    <source>
        <dbReference type="ARBA" id="ARBA00023125"/>
    </source>
</evidence>
<gene>
    <name evidence="6" type="primary">cynR</name>
    <name evidence="6" type="ORF">BN1048_01087</name>
</gene>
<dbReference type="AlphaFoldDB" id="A0A078M3I8"/>
<dbReference type="STRING" id="1461582.BN1048_01087"/>
<evidence type="ECO:0000313" key="6">
    <source>
        <dbReference type="EMBL" id="CEA00800.1"/>
    </source>
</evidence>
<dbReference type="eggNOG" id="COG0583">
    <property type="taxonomic scope" value="Bacteria"/>
</dbReference>
<dbReference type="HOGENOM" id="CLU_039613_8_0_9"/>
<accession>A0A078M3I8</accession>
<name>A0A078M3I8_9STAP</name>
<dbReference type="RefSeq" id="WP_052108825.1">
    <property type="nucleotide sequence ID" value="NZ_CCSE01000001.1"/>
</dbReference>
<dbReference type="Gene3D" id="3.40.190.290">
    <property type="match status" value="1"/>
</dbReference>
<comment type="similarity">
    <text evidence="1">Belongs to the LysR transcriptional regulatory family.</text>
</comment>
<keyword evidence="2" id="KW-0805">Transcription regulation</keyword>
<dbReference type="InterPro" id="IPR036390">
    <property type="entry name" value="WH_DNA-bd_sf"/>
</dbReference>
<organism evidence="6 7">
    <name type="scientific">Jeotgalicoccus saudimassiliensis</name>
    <dbReference type="NCBI Taxonomy" id="1461582"/>
    <lineage>
        <taxon>Bacteria</taxon>
        <taxon>Bacillati</taxon>
        <taxon>Bacillota</taxon>
        <taxon>Bacilli</taxon>
        <taxon>Bacillales</taxon>
        <taxon>Staphylococcaceae</taxon>
        <taxon>Jeotgalicoccus</taxon>
    </lineage>
</organism>
<evidence type="ECO:0000256" key="2">
    <source>
        <dbReference type="ARBA" id="ARBA00023015"/>
    </source>
</evidence>
<dbReference type="PROSITE" id="PS50931">
    <property type="entry name" value="HTH_LYSR"/>
    <property type="match status" value="1"/>
</dbReference>
<evidence type="ECO:0000313" key="7">
    <source>
        <dbReference type="Proteomes" id="UP000044136"/>
    </source>
</evidence>
<dbReference type="Pfam" id="PF03466">
    <property type="entry name" value="LysR_substrate"/>
    <property type="match status" value="1"/>
</dbReference>
<dbReference type="SUPFAM" id="SSF53850">
    <property type="entry name" value="Periplasmic binding protein-like II"/>
    <property type="match status" value="1"/>
</dbReference>
<dbReference type="SUPFAM" id="SSF46785">
    <property type="entry name" value="Winged helix' DNA-binding domain"/>
    <property type="match status" value="1"/>
</dbReference>
<dbReference type="EMBL" id="CCSE01000001">
    <property type="protein sequence ID" value="CEA00800.1"/>
    <property type="molecule type" value="Genomic_DNA"/>
</dbReference>
<feature type="domain" description="HTH lysR-type" evidence="5">
    <location>
        <begin position="1"/>
        <end position="60"/>
    </location>
</feature>
<keyword evidence="4" id="KW-0804">Transcription</keyword>